<evidence type="ECO:0000313" key="9">
    <source>
        <dbReference type="Proteomes" id="UP000694240"/>
    </source>
</evidence>
<dbReference type="InterPro" id="IPR003441">
    <property type="entry name" value="NAC-dom"/>
</dbReference>
<organism evidence="8 9">
    <name type="scientific">Arabidopsis thaliana x Arabidopsis arenosa</name>
    <dbReference type="NCBI Taxonomy" id="1240361"/>
    <lineage>
        <taxon>Eukaryota</taxon>
        <taxon>Viridiplantae</taxon>
        <taxon>Streptophyta</taxon>
        <taxon>Embryophyta</taxon>
        <taxon>Tracheophyta</taxon>
        <taxon>Spermatophyta</taxon>
        <taxon>Magnoliopsida</taxon>
        <taxon>eudicotyledons</taxon>
        <taxon>Gunneridae</taxon>
        <taxon>Pentapetalae</taxon>
        <taxon>rosids</taxon>
        <taxon>malvids</taxon>
        <taxon>Brassicales</taxon>
        <taxon>Brassicaceae</taxon>
        <taxon>Camelineae</taxon>
        <taxon>Arabidopsis</taxon>
    </lineage>
</organism>
<keyword evidence="9" id="KW-1185">Reference proteome</keyword>
<comment type="subcellular location">
    <subcellularLocation>
        <location evidence="1">Nucleus</location>
    </subcellularLocation>
</comment>
<evidence type="ECO:0000256" key="6">
    <source>
        <dbReference type="SAM" id="MobiDB-lite"/>
    </source>
</evidence>
<proteinExistence type="predicted"/>
<sequence length="377" mass="43486">MESVDQSCSVPPGFRFHPTDEELVGYYLRKKVASQKIDLDVIRDIDLYRIEPWDLQERCRIGYEERNEWYFFSHKDKKYPTGTRTNRATMAGFWKATGRDKAVYDKSKLIGMRKTLVFYKGRAPNGQKTDWIMHEYRLESDENVPPQEEGWVVCRAFKKKPMTGQAKNTETWTSSYFYDELPSGVSSVAEPLTYLSKQKQNIFAQDLLFKQELEGSDIGLNFIHCDQFIQLPQLESPSLPLTKRPVSSTSITSLEKNQTNYKRQLIEDDVSINALISSENKGNKKKKTSVMTTDWRALDKFVASQLMSQEDGSVSGFVGHQEEDNNKIGHYNNEKSNNNEVETASSTLLSDREEENRFISGFLCSNLDYDLYSDLHV</sequence>
<dbReference type="GO" id="GO:0003677">
    <property type="term" value="F:DNA binding"/>
    <property type="evidence" value="ECO:0007669"/>
    <property type="project" value="UniProtKB-KW"/>
</dbReference>
<dbReference type="EMBL" id="JAEFBK010000012">
    <property type="protein sequence ID" value="KAG7540170.1"/>
    <property type="molecule type" value="Genomic_DNA"/>
</dbReference>
<keyword evidence="4" id="KW-0804">Transcription</keyword>
<reference evidence="8 9" key="1">
    <citation type="submission" date="2020-12" db="EMBL/GenBank/DDBJ databases">
        <title>Concerted genomic and epigenomic changes stabilize Arabidopsis allopolyploids.</title>
        <authorList>
            <person name="Chen Z."/>
        </authorList>
    </citation>
    <scope>NUCLEOTIDE SEQUENCE [LARGE SCALE GENOMIC DNA]</scope>
    <source>
        <strain evidence="8">Allo738</strain>
        <tissue evidence="8">Leaf</tissue>
    </source>
</reference>
<accession>A0A8T1YA47</accession>
<keyword evidence="5" id="KW-0539">Nucleus</keyword>
<feature type="domain" description="NAC" evidence="7">
    <location>
        <begin position="10"/>
        <end position="159"/>
    </location>
</feature>
<dbReference type="Pfam" id="PF02365">
    <property type="entry name" value="NAM"/>
    <property type="match status" value="1"/>
</dbReference>
<dbReference type="PROSITE" id="PS51005">
    <property type="entry name" value="NAC"/>
    <property type="match status" value="1"/>
</dbReference>
<protein>
    <submittedName>
        <fullName evidence="8">NAC domain</fullName>
    </submittedName>
</protein>
<dbReference type="FunFam" id="2.170.150.80:FF:000003">
    <property type="entry name" value="NAC domain-containing protein"/>
    <property type="match status" value="1"/>
</dbReference>
<dbReference type="GO" id="GO:0005634">
    <property type="term" value="C:nucleus"/>
    <property type="evidence" value="ECO:0007669"/>
    <property type="project" value="UniProtKB-SubCell"/>
</dbReference>
<evidence type="ECO:0000256" key="5">
    <source>
        <dbReference type="ARBA" id="ARBA00023242"/>
    </source>
</evidence>
<gene>
    <name evidence="8" type="ORF">ISN45_Aa07g004210</name>
</gene>
<feature type="region of interest" description="Disordered" evidence="6">
    <location>
        <begin position="322"/>
        <end position="348"/>
    </location>
</feature>
<evidence type="ECO:0000313" key="8">
    <source>
        <dbReference type="EMBL" id="KAG7540170.1"/>
    </source>
</evidence>
<evidence type="ECO:0000256" key="1">
    <source>
        <dbReference type="ARBA" id="ARBA00004123"/>
    </source>
</evidence>
<evidence type="ECO:0000256" key="4">
    <source>
        <dbReference type="ARBA" id="ARBA00023163"/>
    </source>
</evidence>
<comment type="caution">
    <text evidence="8">The sequence shown here is derived from an EMBL/GenBank/DDBJ whole genome shotgun (WGS) entry which is preliminary data.</text>
</comment>
<dbReference type="Proteomes" id="UP000694240">
    <property type="component" value="Chromosome 12"/>
</dbReference>
<evidence type="ECO:0000259" key="7">
    <source>
        <dbReference type="PROSITE" id="PS51005"/>
    </source>
</evidence>
<evidence type="ECO:0000256" key="3">
    <source>
        <dbReference type="ARBA" id="ARBA00023125"/>
    </source>
</evidence>
<dbReference type="AlphaFoldDB" id="A0A8T1YA47"/>
<dbReference type="GO" id="GO:0006355">
    <property type="term" value="P:regulation of DNA-templated transcription"/>
    <property type="evidence" value="ECO:0007669"/>
    <property type="project" value="InterPro"/>
</dbReference>
<evidence type="ECO:0000256" key="2">
    <source>
        <dbReference type="ARBA" id="ARBA00023015"/>
    </source>
</evidence>
<dbReference type="PANTHER" id="PTHR31744:SF236">
    <property type="entry name" value="NAC DOMAIN-CONTAINING PROTEIN 105"/>
    <property type="match status" value="1"/>
</dbReference>
<feature type="compositionally biased region" description="Polar residues" evidence="6">
    <location>
        <begin position="334"/>
        <end position="348"/>
    </location>
</feature>
<keyword evidence="3" id="KW-0238">DNA-binding</keyword>
<keyword evidence="2" id="KW-0805">Transcription regulation</keyword>
<name>A0A8T1YA47_9BRAS</name>
<dbReference type="PANTHER" id="PTHR31744">
    <property type="entry name" value="PROTEIN CUP-SHAPED COTYLEDON 2-RELATED"/>
    <property type="match status" value="1"/>
</dbReference>